<keyword evidence="7" id="KW-0539">Nucleus</keyword>
<dbReference type="InterPro" id="IPR037151">
    <property type="entry name" value="AlkB-like_sf"/>
</dbReference>
<sequence>MAISLKNIKSLVKKKQQQNQIVEEVKQEELKTTLNQQEIIQPFLDSFSINAVKQFDIEDFKVKGTDQAYYIKNYISIESEQHLLNCITKLDQDRWFEMKSGRALKRYGGEVGSNGLLNQESLPSYFEIIAQNLSDSGIFPEYKPNHVLLNKYRPGDGIFAHKDGPSYFPFVCILSLNSGIILYVKETLEGLNERKNYRARFYLEPRSLFIFTQTHYDTHFHGIDEDLEDVVSIKNDNDFKVDNLEMTDILQTYQAGEDGLIHIPRVEERLSLTIRYVPSLQE</sequence>
<evidence type="ECO:0000313" key="10">
    <source>
        <dbReference type="Proteomes" id="UP000039865"/>
    </source>
</evidence>
<proteinExistence type="inferred from homology"/>
<keyword evidence="4" id="KW-0223">Dioxygenase</keyword>
<dbReference type="Gene3D" id="2.60.120.590">
    <property type="entry name" value="Alpha-ketoglutarate-dependent dioxygenase AlkB-like"/>
    <property type="match status" value="1"/>
</dbReference>
<evidence type="ECO:0000256" key="6">
    <source>
        <dbReference type="ARBA" id="ARBA00023004"/>
    </source>
</evidence>
<dbReference type="OMA" id="KQAYTEW"/>
<accession>A0A078B935</accession>
<gene>
    <name evidence="9" type="primary">Contig7299.g7799</name>
    <name evidence="9" type="ORF">STYLEM_20031</name>
</gene>
<evidence type="ECO:0000256" key="4">
    <source>
        <dbReference type="ARBA" id="ARBA00022964"/>
    </source>
</evidence>
<dbReference type="GO" id="GO:0005634">
    <property type="term" value="C:nucleus"/>
    <property type="evidence" value="ECO:0007669"/>
    <property type="project" value="UniProtKB-SubCell"/>
</dbReference>
<dbReference type="SUPFAM" id="SSF51197">
    <property type="entry name" value="Clavaminate synthase-like"/>
    <property type="match status" value="1"/>
</dbReference>
<evidence type="ECO:0000256" key="7">
    <source>
        <dbReference type="ARBA" id="ARBA00023242"/>
    </source>
</evidence>
<evidence type="ECO:0000256" key="3">
    <source>
        <dbReference type="ARBA" id="ARBA00022723"/>
    </source>
</evidence>
<comment type="similarity">
    <text evidence="2">Belongs to the alkB family.</text>
</comment>
<dbReference type="AlphaFoldDB" id="A0A078B935"/>
<dbReference type="Proteomes" id="UP000039865">
    <property type="component" value="Unassembled WGS sequence"/>
</dbReference>
<keyword evidence="5" id="KW-0560">Oxidoreductase</keyword>
<comment type="subcellular location">
    <subcellularLocation>
        <location evidence="1">Nucleus</location>
    </subcellularLocation>
</comment>
<evidence type="ECO:0000256" key="1">
    <source>
        <dbReference type="ARBA" id="ARBA00004123"/>
    </source>
</evidence>
<protein>
    <submittedName>
        <fullName evidence="9">Isoform b</fullName>
    </submittedName>
</protein>
<dbReference type="EMBL" id="CCKQ01018884">
    <property type="protein sequence ID" value="CDW90884.1"/>
    <property type="molecule type" value="Genomic_DNA"/>
</dbReference>
<dbReference type="GO" id="GO:0051213">
    <property type="term" value="F:dioxygenase activity"/>
    <property type="evidence" value="ECO:0007669"/>
    <property type="project" value="UniProtKB-KW"/>
</dbReference>
<feature type="domain" description="Fe2OG dioxygenase" evidence="8">
    <location>
        <begin position="143"/>
        <end position="278"/>
    </location>
</feature>
<evidence type="ECO:0000313" key="9">
    <source>
        <dbReference type="EMBL" id="CDW90884.1"/>
    </source>
</evidence>
<evidence type="ECO:0000259" key="8">
    <source>
        <dbReference type="PROSITE" id="PS51471"/>
    </source>
</evidence>
<dbReference type="InterPro" id="IPR027450">
    <property type="entry name" value="AlkB-like"/>
</dbReference>
<dbReference type="InterPro" id="IPR032862">
    <property type="entry name" value="ALKBH6"/>
</dbReference>
<dbReference type="GO" id="GO:0046872">
    <property type="term" value="F:metal ion binding"/>
    <property type="evidence" value="ECO:0007669"/>
    <property type="project" value="UniProtKB-KW"/>
</dbReference>
<reference evidence="9 10" key="1">
    <citation type="submission" date="2014-06" db="EMBL/GenBank/DDBJ databases">
        <authorList>
            <person name="Swart Estienne"/>
        </authorList>
    </citation>
    <scope>NUCLEOTIDE SEQUENCE [LARGE SCALE GENOMIC DNA]</scope>
    <source>
        <strain evidence="9 10">130c</strain>
    </source>
</reference>
<keyword evidence="10" id="KW-1185">Reference proteome</keyword>
<dbReference type="PROSITE" id="PS51471">
    <property type="entry name" value="FE2OG_OXY"/>
    <property type="match status" value="1"/>
</dbReference>
<evidence type="ECO:0000256" key="5">
    <source>
        <dbReference type="ARBA" id="ARBA00023002"/>
    </source>
</evidence>
<evidence type="ECO:0000256" key="2">
    <source>
        <dbReference type="ARBA" id="ARBA00007879"/>
    </source>
</evidence>
<keyword evidence="6" id="KW-0408">Iron</keyword>
<keyword evidence="3" id="KW-0479">Metal-binding</keyword>
<dbReference type="PANTHER" id="PTHR46030">
    <property type="entry name" value="ALPHA-KETOGLUTARATE-DEPENDENT DIOXYGENASE ALKB HOMOLOG 6"/>
    <property type="match status" value="1"/>
</dbReference>
<name>A0A078B935_STYLE</name>
<dbReference type="PANTHER" id="PTHR46030:SF1">
    <property type="entry name" value="ALPHA-KETOGLUTARATE-DEPENDENT DIOXYGENASE ALKB HOMOLOG 6"/>
    <property type="match status" value="1"/>
</dbReference>
<dbReference type="InParanoid" id="A0A078B935"/>
<dbReference type="Pfam" id="PF13532">
    <property type="entry name" value="2OG-FeII_Oxy_2"/>
    <property type="match status" value="1"/>
</dbReference>
<dbReference type="InterPro" id="IPR005123">
    <property type="entry name" value="Oxoglu/Fe-dep_dioxygenase_dom"/>
</dbReference>
<dbReference type="OrthoDB" id="412814at2759"/>
<organism evidence="9 10">
    <name type="scientific">Stylonychia lemnae</name>
    <name type="common">Ciliate</name>
    <dbReference type="NCBI Taxonomy" id="5949"/>
    <lineage>
        <taxon>Eukaryota</taxon>
        <taxon>Sar</taxon>
        <taxon>Alveolata</taxon>
        <taxon>Ciliophora</taxon>
        <taxon>Intramacronucleata</taxon>
        <taxon>Spirotrichea</taxon>
        <taxon>Stichotrichia</taxon>
        <taxon>Sporadotrichida</taxon>
        <taxon>Oxytrichidae</taxon>
        <taxon>Stylonychinae</taxon>
        <taxon>Stylonychia</taxon>
    </lineage>
</organism>